<dbReference type="SMART" id="SM00451">
    <property type="entry name" value="ZnF_U1"/>
    <property type="match status" value="2"/>
</dbReference>
<reference evidence="5" key="1">
    <citation type="journal article" date="2019" name="Gigascience">
        <title>De novo genome assembly of the endangered Acer yangbiense, a plant species with extremely small populations endemic to Yunnan Province, China.</title>
        <authorList>
            <person name="Yang J."/>
            <person name="Wariss H.M."/>
            <person name="Tao L."/>
            <person name="Zhang R."/>
            <person name="Yun Q."/>
            <person name="Hollingsworth P."/>
            <person name="Dao Z."/>
            <person name="Luo G."/>
            <person name="Guo H."/>
            <person name="Ma Y."/>
            <person name="Sun W."/>
        </authorList>
    </citation>
    <scope>NUCLEOTIDE SEQUENCE [LARGE SCALE GENOMIC DNA]</scope>
    <source>
        <strain evidence="5">cv. br00</strain>
    </source>
</reference>
<evidence type="ECO:0000313" key="5">
    <source>
        <dbReference type="Proteomes" id="UP000326939"/>
    </source>
</evidence>
<evidence type="ECO:0000256" key="2">
    <source>
        <dbReference type="SAM" id="Phobius"/>
    </source>
</evidence>
<gene>
    <name evidence="4" type="ORF">DKX38_027414</name>
</gene>
<dbReference type="SUPFAM" id="SSF57667">
    <property type="entry name" value="beta-beta-alpha zinc fingers"/>
    <property type="match status" value="2"/>
</dbReference>
<dbReference type="Pfam" id="PF12874">
    <property type="entry name" value="zf-met"/>
    <property type="match status" value="1"/>
</dbReference>
<feature type="domain" description="U1-type" evidence="3">
    <location>
        <begin position="302"/>
        <end position="334"/>
    </location>
</feature>
<keyword evidence="2" id="KW-1133">Transmembrane helix</keyword>
<dbReference type="InterPro" id="IPR013087">
    <property type="entry name" value="Znf_C2H2_type"/>
</dbReference>
<dbReference type="Gene3D" id="3.30.160.60">
    <property type="entry name" value="Classic Zinc Finger"/>
    <property type="match status" value="2"/>
</dbReference>
<dbReference type="PANTHER" id="PTHR47487:SF21">
    <property type="entry name" value="C2H2-TYPE DOMAIN-CONTAINING PROTEIN"/>
    <property type="match status" value="1"/>
</dbReference>
<feature type="domain" description="U1-type" evidence="3">
    <location>
        <begin position="214"/>
        <end position="248"/>
    </location>
</feature>
<dbReference type="GO" id="GO:0008270">
    <property type="term" value="F:zinc ion binding"/>
    <property type="evidence" value="ECO:0007669"/>
    <property type="project" value="InterPro"/>
</dbReference>
<dbReference type="InterPro" id="IPR004345">
    <property type="entry name" value="TB2_DP1_HVA22"/>
</dbReference>
<feature type="transmembrane region" description="Helical" evidence="2">
    <location>
        <begin position="77"/>
        <end position="95"/>
    </location>
</feature>
<feature type="compositionally biased region" description="Polar residues" evidence="1">
    <location>
        <begin position="274"/>
        <end position="292"/>
    </location>
</feature>
<evidence type="ECO:0000313" key="4">
    <source>
        <dbReference type="EMBL" id="KAB5516766.1"/>
    </source>
</evidence>
<dbReference type="EMBL" id="VDCV01000017">
    <property type="protein sequence ID" value="KAB5516766.1"/>
    <property type="molecule type" value="Genomic_DNA"/>
</dbReference>
<comment type="caution">
    <text evidence="4">The sequence shown here is derived from an EMBL/GenBank/DDBJ whole genome shotgun (WGS) entry which is preliminary data.</text>
</comment>
<name>A0A5N5JDP8_9ROSI</name>
<proteinExistence type="predicted"/>
<feature type="region of interest" description="Disordered" evidence="1">
    <location>
        <begin position="263"/>
        <end position="292"/>
    </location>
</feature>
<sequence length="337" mass="37633">MMGFVFLLKLAVKCLGILAWPVFGLGYPLWVSVQAIETNSNSEIQKLITYWVSISVVLLLEHSFQLEWLAFWSYIKLMIVCCLVLPCFDGSVYVYKHLVNLCLPMNPTIITCQINKKDDFLVEVKRYMKENGSDALEDLIASTLEQPKLPVRIGNAVEVAEKQEVASTSQACQVESNTSQTEYITFLPLESMHSATTTVGGGDLPGFLPPEEVQKVWTCVICQVTAPSETVLNLHLHGNRHKANCERLNIKNQTDVNSHLQGNTHRKAFEPPNFKNQAPTSNVSPASAGRNQGKSRYIEIIGSQWWCTICNSGSVSGMQSHLRGKRHRANLRAMDGH</sequence>
<feature type="region of interest" description="Disordered" evidence="1">
    <location>
        <begin position="318"/>
        <end position="337"/>
    </location>
</feature>
<accession>A0A5N5JDP8</accession>
<keyword evidence="2" id="KW-0472">Membrane</keyword>
<dbReference type="InterPro" id="IPR003604">
    <property type="entry name" value="Matrin/U1-like-C_Znf_C2H2"/>
</dbReference>
<dbReference type="AlphaFoldDB" id="A0A5N5JDP8"/>
<dbReference type="Pfam" id="PF03134">
    <property type="entry name" value="TB2_DP1_HVA22"/>
    <property type="match status" value="1"/>
</dbReference>
<feature type="transmembrane region" description="Helical" evidence="2">
    <location>
        <begin position="48"/>
        <end position="70"/>
    </location>
</feature>
<evidence type="ECO:0000256" key="1">
    <source>
        <dbReference type="SAM" id="MobiDB-lite"/>
    </source>
</evidence>
<protein>
    <recommendedName>
        <fullName evidence="3">U1-type domain-containing protein</fullName>
    </recommendedName>
</protein>
<dbReference type="GO" id="GO:0003676">
    <property type="term" value="F:nucleic acid binding"/>
    <property type="evidence" value="ECO:0007669"/>
    <property type="project" value="InterPro"/>
</dbReference>
<dbReference type="Proteomes" id="UP000326939">
    <property type="component" value="Chromosome 17"/>
</dbReference>
<keyword evidence="2" id="KW-0812">Transmembrane</keyword>
<evidence type="ECO:0000259" key="3">
    <source>
        <dbReference type="SMART" id="SM00451"/>
    </source>
</evidence>
<organism evidence="4 5">
    <name type="scientific">Salix brachista</name>
    <dbReference type="NCBI Taxonomy" id="2182728"/>
    <lineage>
        <taxon>Eukaryota</taxon>
        <taxon>Viridiplantae</taxon>
        <taxon>Streptophyta</taxon>
        <taxon>Embryophyta</taxon>
        <taxon>Tracheophyta</taxon>
        <taxon>Spermatophyta</taxon>
        <taxon>Magnoliopsida</taxon>
        <taxon>eudicotyledons</taxon>
        <taxon>Gunneridae</taxon>
        <taxon>Pentapetalae</taxon>
        <taxon>rosids</taxon>
        <taxon>fabids</taxon>
        <taxon>Malpighiales</taxon>
        <taxon>Salicaceae</taxon>
        <taxon>Saliceae</taxon>
        <taxon>Salix</taxon>
    </lineage>
</organism>
<dbReference type="InterPro" id="IPR036236">
    <property type="entry name" value="Znf_C2H2_sf"/>
</dbReference>
<dbReference type="PANTHER" id="PTHR47487">
    <property type="entry name" value="OS06G0651300 PROTEIN-RELATED"/>
    <property type="match status" value="1"/>
</dbReference>
<keyword evidence="5" id="KW-1185">Reference proteome</keyword>